<reference evidence="1 2" key="1">
    <citation type="submission" date="2014-07" db="EMBL/GenBank/DDBJ databases">
        <title>Methanogenic archaea and the global carbon cycle.</title>
        <authorList>
            <person name="Henriksen J.R."/>
            <person name="Luke J."/>
            <person name="Reinhart S."/>
            <person name="Benedict M.N."/>
            <person name="Youngblut N.D."/>
            <person name="Metcalf M.E."/>
            <person name="Whitaker R.J."/>
            <person name="Metcalf W.W."/>
        </authorList>
    </citation>
    <scope>NUCLEOTIDE SEQUENCE [LARGE SCALE GENOMIC DNA]</scope>
    <source>
        <strain evidence="1 2">HB-1</strain>
    </source>
</reference>
<dbReference type="AlphaFoldDB" id="A0A0E3SCR6"/>
<dbReference type="InterPro" id="IPR021527">
    <property type="entry name" value="DUF2795"/>
</dbReference>
<dbReference type="KEGG" id="mhor:MSHOH_1284"/>
<evidence type="ECO:0000313" key="1">
    <source>
        <dbReference type="EMBL" id="AKB77767.1"/>
    </source>
</evidence>
<sequence length="78" mass="8730">MPVSAGVRKHKIWGKTMQTSPASVQKTLKDIEYPAEKRDLVEHARQHDASDDVINAIKNLPDKAYTSAADVNKELEDK</sequence>
<proteinExistence type="predicted"/>
<dbReference type="EMBL" id="CP009516">
    <property type="protein sequence ID" value="AKB77767.1"/>
    <property type="molecule type" value="Genomic_DNA"/>
</dbReference>
<dbReference type="Pfam" id="PF11387">
    <property type="entry name" value="DUF2795"/>
    <property type="match status" value="1"/>
</dbReference>
<dbReference type="STRING" id="1434110.MSHOH_1284"/>
<organism evidence="1 2">
    <name type="scientific">Methanosarcina horonobensis HB-1 = JCM 15518</name>
    <dbReference type="NCBI Taxonomy" id="1434110"/>
    <lineage>
        <taxon>Archaea</taxon>
        <taxon>Methanobacteriati</taxon>
        <taxon>Methanobacteriota</taxon>
        <taxon>Stenosarchaea group</taxon>
        <taxon>Methanomicrobia</taxon>
        <taxon>Methanosarcinales</taxon>
        <taxon>Methanosarcinaceae</taxon>
        <taxon>Methanosarcina</taxon>
    </lineage>
</organism>
<evidence type="ECO:0000313" key="2">
    <source>
        <dbReference type="Proteomes" id="UP000033101"/>
    </source>
</evidence>
<evidence type="ECO:0008006" key="3">
    <source>
        <dbReference type="Google" id="ProtNLM"/>
    </source>
</evidence>
<dbReference type="PATRIC" id="fig|1434110.4.peg.1596"/>
<dbReference type="HOGENOM" id="CLU_159338_3_1_2"/>
<gene>
    <name evidence="1" type="ORF">MSHOH_1284</name>
</gene>
<dbReference type="Proteomes" id="UP000033101">
    <property type="component" value="Chromosome"/>
</dbReference>
<name>A0A0E3SCR6_9EURY</name>
<protein>
    <recommendedName>
        <fullName evidence="3">DUF2795 domain-containing protein</fullName>
    </recommendedName>
</protein>
<keyword evidence="2" id="KW-1185">Reference proteome</keyword>
<accession>A0A0E3SCR6</accession>